<dbReference type="KEGG" id="llu:AKJ09_09622"/>
<organism evidence="1 2">
    <name type="scientific">Labilithrix luteola</name>
    <dbReference type="NCBI Taxonomy" id="1391654"/>
    <lineage>
        <taxon>Bacteria</taxon>
        <taxon>Pseudomonadati</taxon>
        <taxon>Myxococcota</taxon>
        <taxon>Polyangia</taxon>
        <taxon>Polyangiales</taxon>
        <taxon>Labilitrichaceae</taxon>
        <taxon>Labilithrix</taxon>
    </lineage>
</organism>
<reference evidence="1 2" key="1">
    <citation type="submission" date="2015-08" db="EMBL/GenBank/DDBJ databases">
        <authorList>
            <person name="Babu N.S."/>
            <person name="Beckwith C.J."/>
            <person name="Beseler K.G."/>
            <person name="Brison A."/>
            <person name="Carone J.V."/>
            <person name="Caskin T.P."/>
            <person name="Diamond M."/>
            <person name="Durham M.E."/>
            <person name="Foxe J.M."/>
            <person name="Go M."/>
            <person name="Henderson B.A."/>
            <person name="Jones I.B."/>
            <person name="McGettigan J.A."/>
            <person name="Micheletti S.J."/>
            <person name="Nasrallah M.E."/>
            <person name="Ortiz D."/>
            <person name="Piller C.R."/>
            <person name="Privatt S.R."/>
            <person name="Schneider S.L."/>
            <person name="Sharp S."/>
            <person name="Smith T.C."/>
            <person name="Stanton J.D."/>
            <person name="Ullery H.E."/>
            <person name="Wilson R.J."/>
            <person name="Serrano M.G."/>
            <person name="Buck G."/>
            <person name="Lee V."/>
            <person name="Wang Y."/>
            <person name="Carvalho R."/>
            <person name="Voegtly L."/>
            <person name="Shi R."/>
            <person name="Duckworth R."/>
            <person name="Johnson A."/>
            <person name="Loviza R."/>
            <person name="Walstead R."/>
            <person name="Shah Z."/>
            <person name="Kiflezghi M."/>
            <person name="Wade K."/>
            <person name="Ball S.L."/>
            <person name="Bradley K.W."/>
            <person name="Asai D.J."/>
            <person name="Bowman C.A."/>
            <person name="Russell D.A."/>
            <person name="Pope W.H."/>
            <person name="Jacobs-Sera D."/>
            <person name="Hendrix R.W."/>
            <person name="Hatfull G.F."/>
        </authorList>
    </citation>
    <scope>NUCLEOTIDE SEQUENCE [LARGE SCALE GENOMIC DNA]</scope>
    <source>
        <strain evidence="1 2">DSM 27648</strain>
    </source>
</reference>
<keyword evidence="2" id="KW-1185">Reference proteome</keyword>
<dbReference type="AlphaFoldDB" id="A0A0K1QB43"/>
<evidence type="ECO:0000313" key="2">
    <source>
        <dbReference type="Proteomes" id="UP000064967"/>
    </source>
</evidence>
<evidence type="ECO:0008006" key="3">
    <source>
        <dbReference type="Google" id="ProtNLM"/>
    </source>
</evidence>
<accession>A0A0K1QB43</accession>
<sequence length="121" mass="13492">MGLEPISGTPDPNGGDCVACGRCCHHGPRTVHLLEPDEERMGKRRLELYTELDTRPPYFRFIKNEGERCGGLDVSQPGLYPCAIYEHRPEDCRIVDVGSPACLEARRLGHLGTSVEFTRLP</sequence>
<gene>
    <name evidence="1" type="ORF">AKJ09_09622</name>
</gene>
<protein>
    <recommendedName>
        <fullName evidence="3">YkgJ family cysteine cluster protein</fullName>
    </recommendedName>
</protein>
<name>A0A0K1QB43_9BACT</name>
<dbReference type="Proteomes" id="UP000064967">
    <property type="component" value="Chromosome"/>
</dbReference>
<evidence type="ECO:0000313" key="1">
    <source>
        <dbReference type="EMBL" id="AKV02959.1"/>
    </source>
</evidence>
<dbReference type="Pfam" id="PF03692">
    <property type="entry name" value="CxxCxxCC"/>
    <property type="match status" value="1"/>
</dbReference>
<proteinExistence type="predicted"/>
<dbReference type="RefSeq" id="WP_146653804.1">
    <property type="nucleotide sequence ID" value="NZ_CP012333.1"/>
</dbReference>
<dbReference type="OrthoDB" id="196483at2"/>
<dbReference type="EMBL" id="CP012333">
    <property type="protein sequence ID" value="AKV02959.1"/>
    <property type="molecule type" value="Genomic_DNA"/>
</dbReference>
<dbReference type="InterPro" id="IPR005358">
    <property type="entry name" value="Puta_zinc/iron-chelating_dom"/>
</dbReference>